<evidence type="ECO:0000313" key="2">
    <source>
        <dbReference type="Proteomes" id="UP001596099"/>
    </source>
</evidence>
<gene>
    <name evidence="1" type="ORF">ACFPYI_07395</name>
</gene>
<evidence type="ECO:0000313" key="1">
    <source>
        <dbReference type="EMBL" id="MFC5971155.1"/>
    </source>
</evidence>
<proteinExistence type="predicted"/>
<reference evidence="1 2" key="1">
    <citation type="journal article" date="2019" name="Int. J. Syst. Evol. Microbiol.">
        <title>The Global Catalogue of Microorganisms (GCM) 10K type strain sequencing project: providing services to taxonomists for standard genome sequencing and annotation.</title>
        <authorList>
            <consortium name="The Broad Institute Genomics Platform"/>
            <consortium name="The Broad Institute Genome Sequencing Center for Infectious Disease"/>
            <person name="Wu L."/>
            <person name="Ma J."/>
        </authorList>
    </citation>
    <scope>NUCLEOTIDE SEQUENCE [LARGE SCALE GENOMIC DNA]</scope>
    <source>
        <strain evidence="1 2">CGMCC 1.12543</strain>
    </source>
</reference>
<name>A0ABD5RLR7_9EURY</name>
<dbReference type="RefSeq" id="WP_282594452.1">
    <property type="nucleotide sequence ID" value="NZ_JALLGW010000001.1"/>
</dbReference>
<protein>
    <submittedName>
        <fullName evidence="1">Uncharacterized protein</fullName>
    </submittedName>
</protein>
<dbReference type="EMBL" id="JBHSQH010000001">
    <property type="protein sequence ID" value="MFC5971155.1"/>
    <property type="molecule type" value="Genomic_DNA"/>
</dbReference>
<organism evidence="1 2">
    <name type="scientific">Halomarina salina</name>
    <dbReference type="NCBI Taxonomy" id="1872699"/>
    <lineage>
        <taxon>Archaea</taxon>
        <taxon>Methanobacteriati</taxon>
        <taxon>Methanobacteriota</taxon>
        <taxon>Stenosarchaea group</taxon>
        <taxon>Halobacteria</taxon>
        <taxon>Halobacteriales</taxon>
        <taxon>Natronomonadaceae</taxon>
        <taxon>Halomarina</taxon>
    </lineage>
</organism>
<dbReference type="Proteomes" id="UP001596099">
    <property type="component" value="Unassembled WGS sequence"/>
</dbReference>
<sequence>MITGRCDHCDWQALTASHPEMVRLYQDHLREHHPDRWFRV</sequence>
<keyword evidence="2" id="KW-1185">Reference proteome</keyword>
<dbReference type="AlphaFoldDB" id="A0ABD5RLR7"/>
<comment type="caution">
    <text evidence="1">The sequence shown here is derived from an EMBL/GenBank/DDBJ whole genome shotgun (WGS) entry which is preliminary data.</text>
</comment>
<accession>A0ABD5RLR7</accession>